<dbReference type="AlphaFoldDB" id="A0A5J9VZU1"/>
<dbReference type="Gramene" id="TVU41418">
    <property type="protein sequence ID" value="TVU41418"/>
    <property type="gene ID" value="EJB05_14934"/>
</dbReference>
<evidence type="ECO:0000313" key="2">
    <source>
        <dbReference type="Proteomes" id="UP000324897"/>
    </source>
</evidence>
<accession>A0A5J9VZU1</accession>
<evidence type="ECO:0000313" key="1">
    <source>
        <dbReference type="EMBL" id="TVU41418.1"/>
    </source>
</evidence>
<comment type="caution">
    <text evidence="1">The sequence shown here is derived from an EMBL/GenBank/DDBJ whole genome shotgun (WGS) entry which is preliminary data.</text>
</comment>
<name>A0A5J9VZU1_9POAL</name>
<keyword evidence="2" id="KW-1185">Reference proteome</keyword>
<proteinExistence type="predicted"/>
<sequence>MQEMDEHIEHLWKRDQAKLKDGTTLPKYKSYSQIVAEREELKQWNARMRAELEAEKDVNYTFSPLSSTNK</sequence>
<feature type="non-terminal residue" evidence="1">
    <location>
        <position position="1"/>
    </location>
</feature>
<dbReference type="Proteomes" id="UP000324897">
    <property type="component" value="Chromosome 4"/>
</dbReference>
<protein>
    <submittedName>
        <fullName evidence="1">Uncharacterized protein</fullName>
    </submittedName>
</protein>
<gene>
    <name evidence="1" type="ORF">EJB05_14934</name>
</gene>
<dbReference type="EMBL" id="RWGY01000007">
    <property type="protein sequence ID" value="TVU41418.1"/>
    <property type="molecule type" value="Genomic_DNA"/>
</dbReference>
<organism evidence="1 2">
    <name type="scientific">Eragrostis curvula</name>
    <name type="common">weeping love grass</name>
    <dbReference type="NCBI Taxonomy" id="38414"/>
    <lineage>
        <taxon>Eukaryota</taxon>
        <taxon>Viridiplantae</taxon>
        <taxon>Streptophyta</taxon>
        <taxon>Embryophyta</taxon>
        <taxon>Tracheophyta</taxon>
        <taxon>Spermatophyta</taxon>
        <taxon>Magnoliopsida</taxon>
        <taxon>Liliopsida</taxon>
        <taxon>Poales</taxon>
        <taxon>Poaceae</taxon>
        <taxon>PACMAD clade</taxon>
        <taxon>Chloridoideae</taxon>
        <taxon>Eragrostideae</taxon>
        <taxon>Eragrostidinae</taxon>
        <taxon>Eragrostis</taxon>
    </lineage>
</organism>
<reference evidence="1 2" key="1">
    <citation type="journal article" date="2019" name="Sci. Rep.">
        <title>A high-quality genome of Eragrostis curvula grass provides insights into Poaceae evolution and supports new strategies to enhance forage quality.</title>
        <authorList>
            <person name="Carballo J."/>
            <person name="Santos B.A.C.M."/>
            <person name="Zappacosta D."/>
            <person name="Garbus I."/>
            <person name="Selva J.P."/>
            <person name="Gallo C.A."/>
            <person name="Diaz A."/>
            <person name="Albertini E."/>
            <person name="Caccamo M."/>
            <person name="Echenique V."/>
        </authorList>
    </citation>
    <scope>NUCLEOTIDE SEQUENCE [LARGE SCALE GENOMIC DNA]</scope>
    <source>
        <strain evidence="2">cv. Victoria</strain>
        <tissue evidence="1">Leaf</tissue>
    </source>
</reference>